<reference evidence="2 3" key="1">
    <citation type="submission" date="2020-12" db="EMBL/GenBank/DDBJ databases">
        <title>Novel Thalassolituus-related marine hydrocarbonoclastic bacteria mediated algae-derived hydrocarbons mineralization in twilight zone of the northern South China Sea.</title>
        <authorList>
            <person name="Dong C."/>
        </authorList>
    </citation>
    <scope>NUCLEOTIDE SEQUENCE [LARGE SCALE GENOMIC DNA]</scope>
    <source>
        <strain evidence="2 3">IMCC1826</strain>
    </source>
</reference>
<sequence>MKLSRLPLALILASPLAQAEFSNTSYSFFSAGAESVHYSEKIDNFGGIDVESDFSALNIVQRSGGYTAIDDRFGFFIKTASTLIASEESEDWDADGFSGSVQQDTAAMNFQMLDINLAYHLGNGGYWLAGVHYQKVSFSRFGWENTDSTDAFADAVETNMRADTVLVSSVQSILDGEVLDSNGAPLQLIDSAGNPITTLDEYFEAVRYNPEDTLDVVFEDASVFSISGGFEYDSYFANQGQGLRFIAGSKVSVNIYENLLNSTTGRSLTRSFGGGMNLNLTAGAGYQFTPEIGVMAMFEANASWRKKIREDLNSLEDNRTVELPDNTFYAYALTGTVFWNF</sequence>
<evidence type="ECO:0000313" key="3">
    <source>
        <dbReference type="Proteomes" id="UP000714380"/>
    </source>
</evidence>
<dbReference type="EMBL" id="JAEDAH010000049">
    <property type="protein sequence ID" value="MCA6063966.1"/>
    <property type="molecule type" value="Genomic_DNA"/>
</dbReference>
<accession>A0ABS7ZQG7</accession>
<keyword evidence="1" id="KW-0732">Signal</keyword>
<name>A0ABS7ZQG7_9GAMM</name>
<evidence type="ECO:0000256" key="1">
    <source>
        <dbReference type="SAM" id="SignalP"/>
    </source>
</evidence>
<proteinExistence type="predicted"/>
<keyword evidence="3" id="KW-1185">Reference proteome</keyword>
<gene>
    <name evidence="2" type="ORF">I9W95_10130</name>
</gene>
<dbReference type="RefSeq" id="WP_225674478.1">
    <property type="nucleotide sequence ID" value="NZ_JAEDAH010000049.1"/>
</dbReference>
<organism evidence="2 3">
    <name type="scientific">Thalassolituus marinus</name>
    <dbReference type="NCBI Taxonomy" id="671053"/>
    <lineage>
        <taxon>Bacteria</taxon>
        <taxon>Pseudomonadati</taxon>
        <taxon>Pseudomonadota</taxon>
        <taxon>Gammaproteobacteria</taxon>
        <taxon>Oceanospirillales</taxon>
        <taxon>Oceanospirillaceae</taxon>
        <taxon>Thalassolituus</taxon>
    </lineage>
</organism>
<dbReference type="Proteomes" id="UP000714380">
    <property type="component" value="Unassembled WGS sequence"/>
</dbReference>
<comment type="caution">
    <text evidence="2">The sequence shown here is derived from an EMBL/GenBank/DDBJ whole genome shotgun (WGS) entry which is preliminary data.</text>
</comment>
<feature type="chain" id="PRO_5046782005" evidence="1">
    <location>
        <begin position="20"/>
        <end position="341"/>
    </location>
</feature>
<evidence type="ECO:0000313" key="2">
    <source>
        <dbReference type="EMBL" id="MCA6063966.1"/>
    </source>
</evidence>
<protein>
    <submittedName>
        <fullName evidence="2">Uncharacterized protein</fullName>
    </submittedName>
</protein>
<feature type="signal peptide" evidence="1">
    <location>
        <begin position="1"/>
        <end position="19"/>
    </location>
</feature>